<gene>
    <name evidence="2" type="ORF">SAMN02787144_10118</name>
</gene>
<proteinExistence type="predicted"/>
<dbReference type="EMBL" id="FPJO01000011">
    <property type="protein sequence ID" value="SFY10654.1"/>
    <property type="molecule type" value="Genomic_DNA"/>
</dbReference>
<dbReference type="AlphaFoldDB" id="A0A1K2CIP1"/>
<evidence type="ECO:0000313" key="3">
    <source>
        <dbReference type="Proteomes" id="UP000181909"/>
    </source>
</evidence>
<name>A0A1K2CIP1_STRAR</name>
<sequence>MRAGFGTGAGVGVGSGRRGVLAGLGAVLLALPLFGCGPGQYADAPAVTGVSAAEIVGTWRCVDGTEVTMRADGSAVVKQLDGQEFDFDDQWRMSGTGTWELTDRPMGWSDGQHVSLRVIRRTSSAWRKPADAASDETVGGGGDESRAPAPGSYTWTLELERRKKGLALYFFFSDPDSRNTYYLEKAR</sequence>
<accession>A0A1K2CIP1</accession>
<evidence type="ECO:0000256" key="1">
    <source>
        <dbReference type="SAM" id="MobiDB-lite"/>
    </source>
</evidence>
<protein>
    <submittedName>
        <fullName evidence="2">Uncharacterized protein</fullName>
    </submittedName>
</protein>
<feature type="region of interest" description="Disordered" evidence="1">
    <location>
        <begin position="127"/>
        <end position="151"/>
    </location>
</feature>
<organism evidence="2 3">
    <name type="scientific">Streptomyces atratus</name>
    <dbReference type="NCBI Taxonomy" id="1893"/>
    <lineage>
        <taxon>Bacteria</taxon>
        <taxon>Bacillati</taxon>
        <taxon>Actinomycetota</taxon>
        <taxon>Actinomycetes</taxon>
        <taxon>Kitasatosporales</taxon>
        <taxon>Streptomycetaceae</taxon>
        <taxon>Streptomyces</taxon>
    </lineage>
</organism>
<dbReference type="STRING" id="1893.SAMN02787144_10118"/>
<dbReference type="Proteomes" id="UP000181909">
    <property type="component" value="Unassembled WGS sequence"/>
</dbReference>
<evidence type="ECO:0000313" key="2">
    <source>
        <dbReference type="EMBL" id="SFY10654.1"/>
    </source>
</evidence>
<reference evidence="2 3" key="1">
    <citation type="submission" date="2016-11" db="EMBL/GenBank/DDBJ databases">
        <authorList>
            <person name="Jaros S."/>
            <person name="Januszkiewicz K."/>
            <person name="Wedrychowicz H."/>
        </authorList>
    </citation>
    <scope>NUCLEOTIDE SEQUENCE [LARGE SCALE GENOMIC DNA]</scope>
    <source>
        <strain evidence="2 3">OK807</strain>
    </source>
</reference>